<feature type="transmembrane region" description="Helical" evidence="15">
    <location>
        <begin position="257"/>
        <end position="282"/>
    </location>
</feature>
<keyword evidence="10 15" id="KW-0472">Membrane</keyword>
<dbReference type="InterPro" id="IPR008427">
    <property type="entry name" value="Extracellular_membr_CFEM_dom"/>
</dbReference>
<evidence type="ECO:0000256" key="6">
    <source>
        <dbReference type="ARBA" id="ARBA00022622"/>
    </source>
</evidence>
<feature type="transmembrane region" description="Helical" evidence="15">
    <location>
        <begin position="106"/>
        <end position="127"/>
    </location>
</feature>
<keyword evidence="6" id="KW-0336">GPI-anchor</keyword>
<evidence type="ECO:0000256" key="10">
    <source>
        <dbReference type="ARBA" id="ARBA00023136"/>
    </source>
</evidence>
<evidence type="ECO:0000256" key="9">
    <source>
        <dbReference type="ARBA" id="ARBA00022989"/>
    </source>
</evidence>
<feature type="chain" id="PRO_5015697004" description="CFEM domain-containing protein" evidence="16">
    <location>
        <begin position="22"/>
        <end position="519"/>
    </location>
</feature>
<evidence type="ECO:0000313" key="19">
    <source>
        <dbReference type="Proteomes" id="UP000240883"/>
    </source>
</evidence>
<feature type="domain" description="CFEM" evidence="17">
    <location>
        <begin position="32"/>
        <end position="96"/>
    </location>
</feature>
<evidence type="ECO:0000256" key="1">
    <source>
        <dbReference type="ARBA" id="ARBA00004141"/>
    </source>
</evidence>
<feature type="transmembrane region" description="Helical" evidence="15">
    <location>
        <begin position="179"/>
        <end position="203"/>
    </location>
</feature>
<evidence type="ECO:0000256" key="8">
    <source>
        <dbReference type="ARBA" id="ARBA00022729"/>
    </source>
</evidence>
<feature type="transmembrane region" description="Helical" evidence="15">
    <location>
        <begin position="215"/>
        <end position="237"/>
    </location>
</feature>
<dbReference type="SMART" id="SM00747">
    <property type="entry name" value="CFEM"/>
    <property type="match status" value="1"/>
</dbReference>
<keyword evidence="5" id="KW-0964">Secreted</keyword>
<dbReference type="Proteomes" id="UP000240883">
    <property type="component" value="Unassembled WGS sequence"/>
</dbReference>
<keyword evidence="19" id="KW-1185">Reference proteome</keyword>
<evidence type="ECO:0000256" key="3">
    <source>
        <dbReference type="ARBA" id="ARBA00004613"/>
    </source>
</evidence>
<feature type="signal peptide" evidence="16">
    <location>
        <begin position="1"/>
        <end position="21"/>
    </location>
</feature>
<dbReference type="Pfam" id="PF05730">
    <property type="entry name" value="CFEM"/>
    <property type="match status" value="1"/>
</dbReference>
<feature type="compositionally biased region" description="Polar residues" evidence="14">
    <location>
        <begin position="410"/>
        <end position="420"/>
    </location>
</feature>
<dbReference type="InterPro" id="IPR052337">
    <property type="entry name" value="SAT4-like"/>
</dbReference>
<evidence type="ECO:0000256" key="2">
    <source>
        <dbReference type="ARBA" id="ARBA00004589"/>
    </source>
</evidence>
<keyword evidence="7 15" id="KW-0812">Transmembrane</keyword>
<dbReference type="GO" id="GO:0098552">
    <property type="term" value="C:side of membrane"/>
    <property type="evidence" value="ECO:0007669"/>
    <property type="project" value="UniProtKB-KW"/>
</dbReference>
<proteinExistence type="inferred from homology"/>
<gene>
    <name evidence="18" type="ORF">BS50DRAFT_267832</name>
</gene>
<dbReference type="PANTHER" id="PTHR33048:SF131">
    <property type="entry name" value="INTEGRAL MEMBRANE PROTEIN"/>
    <property type="match status" value="1"/>
</dbReference>
<reference evidence="18 19" key="1">
    <citation type="journal article" date="2018" name="Front. Microbiol.">
        <title>Genome-Wide Analysis of Corynespora cassiicola Leaf Fall Disease Putative Effectors.</title>
        <authorList>
            <person name="Lopez D."/>
            <person name="Ribeiro S."/>
            <person name="Label P."/>
            <person name="Fumanal B."/>
            <person name="Venisse J.S."/>
            <person name="Kohler A."/>
            <person name="de Oliveira R.R."/>
            <person name="Labutti K."/>
            <person name="Lipzen A."/>
            <person name="Lail K."/>
            <person name="Bauer D."/>
            <person name="Ohm R.A."/>
            <person name="Barry K.W."/>
            <person name="Spatafora J."/>
            <person name="Grigoriev I.V."/>
            <person name="Martin F.M."/>
            <person name="Pujade-Renaud V."/>
        </authorList>
    </citation>
    <scope>NUCLEOTIDE SEQUENCE [LARGE SCALE GENOMIC DNA]</scope>
    <source>
        <strain evidence="18 19">Philippines</strain>
    </source>
</reference>
<keyword evidence="11" id="KW-1015">Disulfide bond</keyword>
<evidence type="ECO:0000256" key="14">
    <source>
        <dbReference type="SAM" id="MobiDB-lite"/>
    </source>
</evidence>
<feature type="transmembrane region" description="Helical" evidence="15">
    <location>
        <begin position="139"/>
        <end position="159"/>
    </location>
</feature>
<dbReference type="PANTHER" id="PTHR33048">
    <property type="entry name" value="PTH11-LIKE INTEGRAL MEMBRANE PROTEIN (AFU_ORTHOLOGUE AFUA_5G11245)"/>
    <property type="match status" value="1"/>
</dbReference>
<dbReference type="InterPro" id="IPR049326">
    <property type="entry name" value="Rhodopsin_dom_fungi"/>
</dbReference>
<evidence type="ECO:0000256" key="12">
    <source>
        <dbReference type="ARBA" id="ARBA00023288"/>
    </source>
</evidence>
<evidence type="ECO:0000256" key="15">
    <source>
        <dbReference type="SAM" id="Phobius"/>
    </source>
</evidence>
<accession>A0A2T2P0A8</accession>
<evidence type="ECO:0000256" key="4">
    <source>
        <dbReference type="ARBA" id="ARBA00010031"/>
    </source>
</evidence>
<evidence type="ECO:0000259" key="17">
    <source>
        <dbReference type="SMART" id="SM00747"/>
    </source>
</evidence>
<evidence type="ECO:0000256" key="16">
    <source>
        <dbReference type="SAM" id="SignalP"/>
    </source>
</evidence>
<evidence type="ECO:0000256" key="11">
    <source>
        <dbReference type="ARBA" id="ARBA00023157"/>
    </source>
</evidence>
<comment type="similarity">
    <text evidence="13">Belongs to the SAT4 family.</text>
</comment>
<keyword evidence="8 16" id="KW-0732">Signal</keyword>
<feature type="transmembrane region" description="Helical" evidence="15">
    <location>
        <begin position="294"/>
        <end position="314"/>
    </location>
</feature>
<keyword evidence="9 15" id="KW-1133">Transmembrane helix</keyword>
<dbReference type="OrthoDB" id="408702at2759"/>
<dbReference type="EMBL" id="KZ678131">
    <property type="protein sequence ID" value="PSN70788.1"/>
    <property type="molecule type" value="Genomic_DNA"/>
</dbReference>
<organism evidence="18 19">
    <name type="scientific">Corynespora cassiicola Philippines</name>
    <dbReference type="NCBI Taxonomy" id="1448308"/>
    <lineage>
        <taxon>Eukaryota</taxon>
        <taxon>Fungi</taxon>
        <taxon>Dikarya</taxon>
        <taxon>Ascomycota</taxon>
        <taxon>Pezizomycotina</taxon>
        <taxon>Dothideomycetes</taxon>
        <taxon>Pleosporomycetidae</taxon>
        <taxon>Pleosporales</taxon>
        <taxon>Corynesporascaceae</taxon>
        <taxon>Corynespora</taxon>
    </lineage>
</organism>
<keyword evidence="12" id="KW-0449">Lipoprotein</keyword>
<evidence type="ECO:0000313" key="18">
    <source>
        <dbReference type="EMBL" id="PSN70788.1"/>
    </source>
</evidence>
<dbReference type="GO" id="GO:0005576">
    <property type="term" value="C:extracellular region"/>
    <property type="evidence" value="ECO:0007669"/>
    <property type="project" value="UniProtKB-SubCell"/>
</dbReference>
<evidence type="ECO:0000256" key="13">
    <source>
        <dbReference type="ARBA" id="ARBA00038359"/>
    </source>
</evidence>
<feature type="region of interest" description="Disordered" evidence="14">
    <location>
        <begin position="410"/>
        <end position="431"/>
    </location>
</feature>
<sequence>MGLRALAWVILGPLSFYNVFAAAQSLGARELSISDIPPCGFTCLFQSVPISGCSFEDIECQCTSNKLKQVFGACMLANCTMADTLNTAKVQADLCHLPHDDRSLDLILYTGIIFSIAVLFVALRVVGKILAKRTSIDDWFIVFAMLLTSLPCGCILWITQIGFGKHIWDLERGWLKNNLMFFYIAWSAYVIVLGLIKVSLVLFYLQIFQSPKFRIASYIIIVFIIINNTAIFLLTIFSCKPIHSFWNRDIKGKCLDINAIAFANSGCAMFQDIVILVLPMFCIKRLNMRKFRKLAVALMFTIGTLGCIATGLRLRSLLSFKISIDPTWDYVTVTIWTEIELAAGFVCVCLPSIRILFTMILPRRLLSLLSHHRSQNDTPTPLQDFNAGQQAPKKSFSVFHIPTISNGSSFWSSANKSQPRSQHRRLGSGLDPLDTMDHQISAPIGGPQIIATTAPPYREIFTTRSGRNTLQPPPRNPRQFCPSCGSSGDFITALPRIGCLPDANYSQLDTRRNMHGPDM</sequence>
<evidence type="ECO:0000256" key="7">
    <source>
        <dbReference type="ARBA" id="ARBA00022692"/>
    </source>
</evidence>
<dbReference type="AlphaFoldDB" id="A0A2T2P0A8"/>
<evidence type="ECO:0000256" key="5">
    <source>
        <dbReference type="ARBA" id="ARBA00022525"/>
    </source>
</evidence>
<protein>
    <recommendedName>
        <fullName evidence="17">CFEM domain-containing protein</fullName>
    </recommendedName>
</protein>
<name>A0A2T2P0A8_CORCC</name>
<feature type="transmembrane region" description="Helical" evidence="15">
    <location>
        <begin position="334"/>
        <end position="357"/>
    </location>
</feature>
<keyword evidence="6" id="KW-0325">Glycoprotein</keyword>
<comment type="similarity">
    <text evidence="4">Belongs to the RBT5 family.</text>
</comment>
<dbReference type="Pfam" id="PF20684">
    <property type="entry name" value="Fung_rhodopsin"/>
    <property type="match status" value="1"/>
</dbReference>
<dbReference type="STRING" id="1448308.A0A2T2P0A8"/>
<comment type="subcellular location">
    <subcellularLocation>
        <location evidence="2">Membrane</location>
        <topology evidence="2">Lipid-anchor</topology>
        <topology evidence="2">GPI-anchor</topology>
    </subcellularLocation>
    <subcellularLocation>
        <location evidence="1">Membrane</location>
        <topology evidence="1">Multi-pass membrane protein</topology>
    </subcellularLocation>
    <subcellularLocation>
        <location evidence="3">Secreted</location>
    </subcellularLocation>
</comment>